<dbReference type="SMART" id="SM00935">
    <property type="entry name" value="OmpH"/>
    <property type="match status" value="1"/>
</dbReference>
<organism evidence="2 3">
    <name type="scientific">Anaeroselena agilis</name>
    <dbReference type="NCBI Taxonomy" id="3063788"/>
    <lineage>
        <taxon>Bacteria</taxon>
        <taxon>Bacillati</taxon>
        <taxon>Bacillota</taxon>
        <taxon>Negativicutes</taxon>
        <taxon>Acetonemataceae</taxon>
        <taxon>Anaeroselena</taxon>
    </lineage>
</organism>
<feature type="chain" id="PRO_5046904830" evidence="1">
    <location>
        <begin position="36"/>
        <end position="152"/>
    </location>
</feature>
<accession>A0ABU3NXY2</accession>
<dbReference type="Proteomes" id="UP001254848">
    <property type="component" value="Unassembled WGS sequence"/>
</dbReference>
<comment type="caution">
    <text evidence="2">The sequence shown here is derived from an EMBL/GenBank/DDBJ whole genome shotgun (WGS) entry which is preliminary data.</text>
</comment>
<dbReference type="Gene3D" id="3.30.910.20">
    <property type="entry name" value="Skp domain"/>
    <property type="match status" value="1"/>
</dbReference>
<dbReference type="SUPFAM" id="SSF111384">
    <property type="entry name" value="OmpH-like"/>
    <property type="match status" value="1"/>
</dbReference>
<dbReference type="Pfam" id="PF03938">
    <property type="entry name" value="OmpH"/>
    <property type="match status" value="1"/>
</dbReference>
<evidence type="ECO:0000256" key="1">
    <source>
        <dbReference type="SAM" id="SignalP"/>
    </source>
</evidence>
<sequence>MLVIAKKSGQRMAVFVAALFLAAVFQAIAPAGAVAAPAAGIYSVDMAFLVAHHPDAAAAGQAIKDAAAAAEKEFNEKAANMNANEQTVLFDQLKKQLDAKAFTLMSAIQAKVAAAVQEYATEKGLPVVIEKGVAIYSSVDITAEVGKKINGK</sequence>
<protein>
    <submittedName>
        <fullName evidence="2">OmpH family outer membrane protein</fullName>
    </submittedName>
</protein>
<name>A0ABU3NXY2_9FIRM</name>
<evidence type="ECO:0000313" key="3">
    <source>
        <dbReference type="Proteomes" id="UP001254848"/>
    </source>
</evidence>
<proteinExistence type="predicted"/>
<keyword evidence="3" id="KW-1185">Reference proteome</keyword>
<reference evidence="2 3" key="1">
    <citation type="submission" date="2023-07" db="EMBL/GenBank/DDBJ databases">
        <title>The novel representative of Negativicutes class, Anaeroselena agilis gen. nov. sp. nov.</title>
        <authorList>
            <person name="Prokofeva M.I."/>
            <person name="Elcheninov A.G."/>
            <person name="Klyukina A."/>
            <person name="Kublanov I.V."/>
            <person name="Frolov E.N."/>
            <person name="Podosokorskaya O.A."/>
        </authorList>
    </citation>
    <scope>NUCLEOTIDE SEQUENCE [LARGE SCALE GENOMIC DNA]</scope>
    <source>
        <strain evidence="2 3">4137-cl</strain>
    </source>
</reference>
<gene>
    <name evidence="2" type="ORF">Q4T40_08480</name>
</gene>
<dbReference type="InterPro" id="IPR024930">
    <property type="entry name" value="Skp_dom_sf"/>
</dbReference>
<dbReference type="RefSeq" id="WP_413779786.1">
    <property type="nucleotide sequence ID" value="NZ_JAUOZS010000001.1"/>
</dbReference>
<dbReference type="EMBL" id="JAUOZS010000001">
    <property type="protein sequence ID" value="MDT8901270.1"/>
    <property type="molecule type" value="Genomic_DNA"/>
</dbReference>
<feature type="signal peptide" evidence="1">
    <location>
        <begin position="1"/>
        <end position="35"/>
    </location>
</feature>
<keyword evidence="1" id="KW-0732">Signal</keyword>
<evidence type="ECO:0000313" key="2">
    <source>
        <dbReference type="EMBL" id="MDT8901270.1"/>
    </source>
</evidence>
<dbReference type="InterPro" id="IPR005632">
    <property type="entry name" value="Chaperone_Skp"/>
</dbReference>